<dbReference type="AlphaFoldDB" id="A0A226QK68"/>
<protein>
    <submittedName>
        <fullName evidence="1">Uncharacterized protein</fullName>
    </submittedName>
</protein>
<evidence type="ECO:0000313" key="1">
    <source>
        <dbReference type="EMBL" id="OXB91832.1"/>
    </source>
</evidence>
<organism evidence="1 2">
    <name type="scientific">Parageobacillus galactosidasius</name>
    <dbReference type="NCBI Taxonomy" id="883812"/>
    <lineage>
        <taxon>Bacteria</taxon>
        <taxon>Bacillati</taxon>
        <taxon>Bacillota</taxon>
        <taxon>Bacilli</taxon>
        <taxon>Bacillales</taxon>
        <taxon>Anoxybacillaceae</taxon>
        <taxon>Parageobacillus</taxon>
    </lineage>
</organism>
<gene>
    <name evidence="1" type="ORF">B9L23_11020</name>
</gene>
<accession>A0A226QK68</accession>
<reference evidence="1 2" key="1">
    <citation type="submission" date="2017-04" db="EMBL/GenBank/DDBJ databases">
        <title>The genome sequence of Parageobacillus galactosidasius DSM 18751.</title>
        <authorList>
            <person name="Ramaloko W.T."/>
            <person name="Koen N."/>
            <person name="Polliack S."/>
            <person name="Aliyu H."/>
            <person name="Lebre P."/>
            <person name="Mohr T."/>
            <person name="Oswald F."/>
            <person name="Zwick M."/>
            <person name="Neumann A."/>
            <person name="Syldatk C."/>
            <person name="Cowan D."/>
            <person name="De Maayer P."/>
        </authorList>
    </citation>
    <scope>NUCLEOTIDE SEQUENCE [LARGE SCALE GENOMIC DNA]</scope>
    <source>
        <strain evidence="1 2">DSM 18751</strain>
    </source>
</reference>
<dbReference type="Proteomes" id="UP000198394">
    <property type="component" value="Unassembled WGS sequence"/>
</dbReference>
<comment type="caution">
    <text evidence="1">The sequence shown here is derived from an EMBL/GenBank/DDBJ whole genome shotgun (WGS) entry which is preliminary data.</text>
</comment>
<keyword evidence="2" id="KW-1185">Reference proteome</keyword>
<evidence type="ECO:0000313" key="2">
    <source>
        <dbReference type="Proteomes" id="UP000198394"/>
    </source>
</evidence>
<proteinExistence type="predicted"/>
<name>A0A226QK68_9BACL</name>
<sequence>MTRQNQPPISIVVEAKYRSGKSNINREQDLQELQILDGDQLAEQYYELMKGNFNIDYPYKKLLMK</sequence>
<dbReference type="EMBL" id="NDYL01000002">
    <property type="protein sequence ID" value="OXB91832.1"/>
    <property type="molecule type" value="Genomic_DNA"/>
</dbReference>